<dbReference type="InterPro" id="IPR006868">
    <property type="entry name" value="DUF630"/>
</dbReference>
<evidence type="ECO:0000259" key="2">
    <source>
        <dbReference type="Pfam" id="PF04782"/>
    </source>
</evidence>
<dbReference type="Pfam" id="PF04783">
    <property type="entry name" value="DUF630"/>
    <property type="match status" value="1"/>
</dbReference>
<dbReference type="Proteomes" id="UP001222027">
    <property type="component" value="Unassembled WGS sequence"/>
</dbReference>
<evidence type="ECO:0000256" key="1">
    <source>
        <dbReference type="SAM" id="MobiDB-lite"/>
    </source>
</evidence>
<evidence type="ECO:0000259" key="3">
    <source>
        <dbReference type="Pfam" id="PF04783"/>
    </source>
</evidence>
<keyword evidence="5" id="KW-1185">Reference proteome</keyword>
<dbReference type="PANTHER" id="PTHR21450:SF17">
    <property type="entry name" value="OS09G0542500 PROTEIN"/>
    <property type="match status" value="1"/>
</dbReference>
<feature type="domain" description="DUF630" evidence="3">
    <location>
        <begin position="3"/>
        <end position="62"/>
    </location>
</feature>
<dbReference type="Pfam" id="PF04782">
    <property type="entry name" value="DUF632"/>
    <property type="match status" value="1"/>
</dbReference>
<dbReference type="InterPro" id="IPR006867">
    <property type="entry name" value="DUF632"/>
</dbReference>
<evidence type="ECO:0008006" key="6">
    <source>
        <dbReference type="Google" id="ProtNLM"/>
    </source>
</evidence>
<dbReference type="PANTHER" id="PTHR21450">
    <property type="entry name" value="PROTEIN ALTERED PHOSPHATE STARVATION RESPONSE 1"/>
    <property type="match status" value="1"/>
</dbReference>
<dbReference type="EMBL" id="JAQQAF010000004">
    <property type="protein sequence ID" value="KAJ8490555.1"/>
    <property type="molecule type" value="Genomic_DNA"/>
</dbReference>
<accession>A0AAV8R5R5</accession>
<feature type="compositionally biased region" description="Low complexity" evidence="1">
    <location>
        <begin position="117"/>
        <end position="129"/>
    </location>
</feature>
<sequence length="733" mass="82284">MGGCAASRLGGSGEDDDPVGLCRERKRLIRAAVERRYDLAAAHAAYIHSLNAVAAAIDIFVARLSAPAPFLITLPAASGDGDHPAPASSSCAYLRQMPSEPKTESVAYHASPPPSSPSNSSSAGYADAADVVEAEEEEEEEDRRTGQTRCGYFFSAARPPSPTPEVFGWDFFSPFDEVRPAEEPAVMVRGLDPNSDEDLRAVREQEGIPELEEAEEEGEEAKDGTVVEDKEKMVALGVAETLESGGGRMVVQGSDAGQEQELALLETPERGRELLQALRDVEDHFIRAYNAGKEVSRMLEANMVQPSSGPEEIKGVVQEITWHQSPSLSSSYRSQLASSSNSTASWTESKSDFSDVYIGMESGSHSQTLGRLYAWEKKLYEEVKAGDHTWQDYQKKCLQLRTKEAKGAKSHSVDKTRAIARDLYARIWVALRAAESISERIQKLRDEELQPQIIELLQGLSRTWKVMVESHETQKQIMFEVNSFTCPAYGKFCNESHRLATIMLETELRNWRSCFTGYIAAQKAYVEALDGWLSRFLLSDMEYYPRARSLFPSQKPGTPAMVVICHEWLTSLRKLPDQSVSCSMRNFIRTVRGLWIKQGEEQQQKRKVDRLAKELDHKVLALQKAENKVLESKLSEDEPDMRQRIEYLSGRKELLDMCRRKLEAEKAKHRDRMWSTHEITINGFKIGLAGIFESLSQFSKESVNLYDDLLMRDEKTKVVNQMTQKTPCIVEQG</sequence>
<protein>
    <recommendedName>
        <fullName evidence="6">DUF632 domain-containing protein</fullName>
    </recommendedName>
</protein>
<reference evidence="4 5" key="1">
    <citation type="submission" date="2022-12" db="EMBL/GenBank/DDBJ databases">
        <title>Chromosome-scale assembly of the Ensete ventricosum genome.</title>
        <authorList>
            <person name="Dussert Y."/>
            <person name="Stocks J."/>
            <person name="Wendawek A."/>
            <person name="Woldeyes F."/>
            <person name="Nichols R.A."/>
            <person name="Borrell J.S."/>
        </authorList>
    </citation>
    <scope>NUCLEOTIDE SEQUENCE [LARGE SCALE GENOMIC DNA]</scope>
    <source>
        <strain evidence="5">cv. Maze</strain>
        <tissue evidence="4">Seeds</tissue>
    </source>
</reference>
<organism evidence="4 5">
    <name type="scientific">Ensete ventricosum</name>
    <name type="common">Abyssinian banana</name>
    <name type="synonym">Musa ensete</name>
    <dbReference type="NCBI Taxonomy" id="4639"/>
    <lineage>
        <taxon>Eukaryota</taxon>
        <taxon>Viridiplantae</taxon>
        <taxon>Streptophyta</taxon>
        <taxon>Embryophyta</taxon>
        <taxon>Tracheophyta</taxon>
        <taxon>Spermatophyta</taxon>
        <taxon>Magnoliopsida</taxon>
        <taxon>Liliopsida</taxon>
        <taxon>Zingiberales</taxon>
        <taxon>Musaceae</taxon>
        <taxon>Ensete</taxon>
    </lineage>
</organism>
<gene>
    <name evidence="4" type="ORF">OPV22_012276</name>
</gene>
<evidence type="ECO:0000313" key="5">
    <source>
        <dbReference type="Proteomes" id="UP001222027"/>
    </source>
</evidence>
<evidence type="ECO:0000313" key="4">
    <source>
        <dbReference type="EMBL" id="KAJ8490555.1"/>
    </source>
</evidence>
<name>A0AAV8R5R5_ENSVE</name>
<feature type="domain" description="DUF632" evidence="2">
    <location>
        <begin position="274"/>
        <end position="592"/>
    </location>
</feature>
<feature type="region of interest" description="Disordered" evidence="1">
    <location>
        <begin position="102"/>
        <end position="148"/>
    </location>
</feature>
<proteinExistence type="predicted"/>
<feature type="compositionally biased region" description="Acidic residues" evidence="1">
    <location>
        <begin position="130"/>
        <end position="141"/>
    </location>
</feature>
<comment type="caution">
    <text evidence="4">The sequence shown here is derived from an EMBL/GenBank/DDBJ whole genome shotgun (WGS) entry which is preliminary data.</text>
</comment>
<dbReference type="AlphaFoldDB" id="A0AAV8R5R5"/>